<evidence type="ECO:0000256" key="1">
    <source>
        <dbReference type="ARBA" id="ARBA00004401"/>
    </source>
</evidence>
<comment type="similarity">
    <text evidence="2">Belongs to the peptidase S26 family.</text>
</comment>
<keyword evidence="4" id="KW-0378">Hydrolase</keyword>
<evidence type="ECO:0000256" key="4">
    <source>
        <dbReference type="ARBA" id="ARBA00022801"/>
    </source>
</evidence>
<feature type="active site" evidence="5">
    <location>
        <position position="82"/>
    </location>
</feature>
<dbReference type="PANTHER" id="PTHR43390">
    <property type="entry name" value="SIGNAL PEPTIDASE I"/>
    <property type="match status" value="1"/>
</dbReference>
<dbReference type="InterPro" id="IPR019756">
    <property type="entry name" value="Pept_S26A_signal_pept_1_Ser-AS"/>
</dbReference>
<gene>
    <name evidence="7" type="primary">lepB</name>
    <name evidence="7" type="ORF">Plo01_44620</name>
</gene>
<reference evidence="7 8" key="1">
    <citation type="submission" date="2021-01" db="EMBL/GenBank/DDBJ databases">
        <title>Whole genome shotgun sequence of Planobispora longispora NBRC 13918.</title>
        <authorList>
            <person name="Komaki H."/>
            <person name="Tamura T."/>
        </authorList>
    </citation>
    <scope>NUCLEOTIDE SEQUENCE [LARGE SCALE GENOMIC DNA]</scope>
    <source>
        <strain evidence="7 8">NBRC 13918</strain>
    </source>
</reference>
<keyword evidence="8" id="KW-1185">Reference proteome</keyword>
<keyword evidence="3" id="KW-0645">Protease</keyword>
<dbReference type="GO" id="GO:0006465">
    <property type="term" value="P:signal peptide processing"/>
    <property type="evidence" value="ECO:0007669"/>
    <property type="project" value="InterPro"/>
</dbReference>
<dbReference type="InterPro" id="IPR000223">
    <property type="entry name" value="Pept_S26A_signal_pept_1"/>
</dbReference>
<proteinExistence type="inferred from homology"/>
<dbReference type="AlphaFoldDB" id="A0A8J3W6Y0"/>
<dbReference type="Gene3D" id="2.10.109.10">
    <property type="entry name" value="Umud Fragment, subunit A"/>
    <property type="match status" value="1"/>
</dbReference>
<evidence type="ECO:0000256" key="2">
    <source>
        <dbReference type="ARBA" id="ARBA00009370"/>
    </source>
</evidence>
<dbReference type="PRINTS" id="PR00727">
    <property type="entry name" value="LEADERPTASE"/>
</dbReference>
<protein>
    <submittedName>
        <fullName evidence="7">S26 family signal peptidase</fullName>
    </submittedName>
</protein>
<feature type="domain" description="Peptidase S26" evidence="6">
    <location>
        <begin position="106"/>
        <end position="141"/>
    </location>
</feature>
<dbReference type="Pfam" id="PF10502">
    <property type="entry name" value="Peptidase_S26"/>
    <property type="match status" value="2"/>
</dbReference>
<evidence type="ECO:0000259" key="6">
    <source>
        <dbReference type="Pfam" id="PF10502"/>
    </source>
</evidence>
<dbReference type="GO" id="GO:0004252">
    <property type="term" value="F:serine-type endopeptidase activity"/>
    <property type="evidence" value="ECO:0007669"/>
    <property type="project" value="InterPro"/>
</dbReference>
<evidence type="ECO:0000256" key="3">
    <source>
        <dbReference type="ARBA" id="ARBA00022670"/>
    </source>
</evidence>
<sequence>MTGWVLPLLVGMIALGAAYVRRRLIAVTVVGTSMAPTFTGGERVLVRRTGVHRLRHGDVVVVRWTPPTPSLQGTTGELVLIKRVTAVAGDPVPAEVAEAAGRPAASAVPAGAFVLIGDNVERSVDSRICGLFHAPNLLGIMVRRLGVPGSRR</sequence>
<name>A0A8J3W6Y0_9ACTN</name>
<dbReference type="SUPFAM" id="SSF51306">
    <property type="entry name" value="LexA/Signal peptidase"/>
    <property type="match status" value="1"/>
</dbReference>
<dbReference type="GO" id="GO:0005886">
    <property type="term" value="C:plasma membrane"/>
    <property type="evidence" value="ECO:0007669"/>
    <property type="project" value="UniProtKB-SubCell"/>
</dbReference>
<accession>A0A8J3W6Y0</accession>
<dbReference type="CDD" id="cd06530">
    <property type="entry name" value="S26_SPase_I"/>
    <property type="match status" value="1"/>
</dbReference>
<dbReference type="RefSeq" id="WP_203892581.1">
    <property type="nucleotide sequence ID" value="NZ_BOOH01000037.1"/>
</dbReference>
<dbReference type="Proteomes" id="UP000616724">
    <property type="component" value="Unassembled WGS sequence"/>
</dbReference>
<dbReference type="InterPro" id="IPR036286">
    <property type="entry name" value="LexA/Signal_pep-like_sf"/>
</dbReference>
<comment type="caution">
    <text evidence="7">The sequence shown here is derived from an EMBL/GenBank/DDBJ whole genome shotgun (WGS) entry which is preliminary data.</text>
</comment>
<feature type="domain" description="Peptidase S26" evidence="6">
    <location>
        <begin position="10"/>
        <end position="93"/>
    </location>
</feature>
<dbReference type="PANTHER" id="PTHR43390:SF1">
    <property type="entry name" value="CHLOROPLAST PROCESSING PEPTIDASE"/>
    <property type="match status" value="1"/>
</dbReference>
<dbReference type="EMBL" id="BOOH01000037">
    <property type="protein sequence ID" value="GIH78033.1"/>
    <property type="molecule type" value="Genomic_DNA"/>
</dbReference>
<evidence type="ECO:0000313" key="8">
    <source>
        <dbReference type="Proteomes" id="UP000616724"/>
    </source>
</evidence>
<organism evidence="7 8">
    <name type="scientific">Planobispora longispora</name>
    <dbReference type="NCBI Taxonomy" id="28887"/>
    <lineage>
        <taxon>Bacteria</taxon>
        <taxon>Bacillati</taxon>
        <taxon>Actinomycetota</taxon>
        <taxon>Actinomycetes</taxon>
        <taxon>Streptosporangiales</taxon>
        <taxon>Streptosporangiaceae</taxon>
        <taxon>Planobispora</taxon>
    </lineage>
</organism>
<comment type="subcellular location">
    <subcellularLocation>
        <location evidence="1">Cell membrane</location>
        <topology evidence="1">Single-pass type II membrane protein</topology>
    </subcellularLocation>
</comment>
<dbReference type="InterPro" id="IPR019533">
    <property type="entry name" value="Peptidase_S26"/>
</dbReference>
<dbReference type="PROSITE" id="PS00501">
    <property type="entry name" value="SPASE_I_1"/>
    <property type="match status" value="1"/>
</dbReference>
<evidence type="ECO:0000313" key="7">
    <source>
        <dbReference type="EMBL" id="GIH78033.1"/>
    </source>
</evidence>
<feature type="active site" evidence="5">
    <location>
        <position position="33"/>
    </location>
</feature>
<evidence type="ECO:0000256" key="5">
    <source>
        <dbReference type="PIRSR" id="PIRSR600223-1"/>
    </source>
</evidence>